<feature type="region of interest" description="Disordered" evidence="8">
    <location>
        <begin position="2051"/>
        <end position="2214"/>
    </location>
</feature>
<feature type="active site" description="Nucleophile" evidence="6">
    <location>
        <position position="1665"/>
    </location>
</feature>
<feature type="compositionally biased region" description="Basic and acidic residues" evidence="8">
    <location>
        <begin position="681"/>
        <end position="695"/>
    </location>
</feature>
<feature type="region of interest" description="Disordered" evidence="8">
    <location>
        <begin position="1773"/>
        <end position="1794"/>
    </location>
</feature>
<dbReference type="PROSITE" id="PS01230">
    <property type="entry name" value="TRMA_1"/>
    <property type="match status" value="1"/>
</dbReference>
<dbReference type="Pfam" id="PF10167">
    <property type="entry name" value="BORCS8"/>
    <property type="match status" value="1"/>
</dbReference>
<feature type="region of interest" description="Disordered" evidence="8">
    <location>
        <begin position="717"/>
        <end position="766"/>
    </location>
</feature>
<dbReference type="EMBL" id="KL363317">
    <property type="protein sequence ID" value="KFD47690.1"/>
    <property type="molecule type" value="Genomic_DNA"/>
</dbReference>
<dbReference type="PROSITE" id="PS50240">
    <property type="entry name" value="TRYPSIN_DOM"/>
    <property type="match status" value="2"/>
</dbReference>
<dbReference type="InterPro" id="IPR045850">
    <property type="entry name" value="TRM2_met"/>
</dbReference>
<feature type="compositionally biased region" description="Basic and acidic residues" evidence="8">
    <location>
        <begin position="2196"/>
        <end position="2206"/>
    </location>
</feature>
<dbReference type="GO" id="GO:0030697">
    <property type="term" value="F:tRNA (uracil(54)-C5)-methyltransferase activity, S-adenosyl methionine-dependent"/>
    <property type="evidence" value="ECO:0007669"/>
    <property type="project" value="UniProtKB-EC"/>
</dbReference>
<keyword evidence="1 6" id="KW-0489">Methyltransferase</keyword>
<evidence type="ECO:0000256" key="7">
    <source>
        <dbReference type="PROSITE-ProRule" id="PRU10015"/>
    </source>
</evidence>
<dbReference type="InterPro" id="IPR043504">
    <property type="entry name" value="Peptidase_S1_PA_chymotrypsin"/>
</dbReference>
<feature type="region of interest" description="Disordered" evidence="8">
    <location>
        <begin position="2240"/>
        <end position="2277"/>
    </location>
</feature>
<dbReference type="SUPFAM" id="SSF50494">
    <property type="entry name" value="Trypsin-like serine proteases"/>
    <property type="match status" value="3"/>
</dbReference>
<dbReference type="InterPro" id="IPR030390">
    <property type="entry name" value="MeTrfase_TrmA_AS"/>
</dbReference>
<dbReference type="PANTHER" id="PTHR45904">
    <property type="entry name" value="TRNA (URACIL-5-)-METHYLTRANSFERASE"/>
    <property type="match status" value="1"/>
</dbReference>
<dbReference type="EC" id="2.1.1.35" evidence="4"/>
<evidence type="ECO:0000256" key="5">
    <source>
        <dbReference type="ARBA" id="ARBA00047278"/>
    </source>
</evidence>
<feature type="chain" id="PRO_5001794797" description="tRNA (uracil(54)-C(5))-methyltransferase" evidence="9">
    <location>
        <begin position="25"/>
        <end position="2305"/>
    </location>
</feature>
<dbReference type="InterPro" id="IPR029063">
    <property type="entry name" value="SAM-dependent_MTases_sf"/>
</dbReference>
<evidence type="ECO:0000256" key="4">
    <source>
        <dbReference type="ARBA" id="ARBA00033763"/>
    </source>
</evidence>
<dbReference type="CDD" id="cd02440">
    <property type="entry name" value="AdoMet_MTases"/>
    <property type="match status" value="1"/>
</dbReference>
<sequence>MPILHWATLLWLLCLYSLQQEVTSQCGEPIKYGGKSIQAYLDNKSDVLPWTVAIGRKLGSFKCLGSIIPDNDFKGRHRNSSRLILAAGSCFRQYDDVTFHYLFHFVHFCSVMQKRWGTPSSYKVYAGLDRLRLFLNKGQSAEPKGIRIMPYNAVNENIWNGIALVTLKKPFVFNKEVSPVCVERAYSVPSDTSKCFVSTYHSGRLDEEVVRMVPGSVCNFGHFPELAKTKGLCSHHDRSETEKSLGGPLVCLVNEKAYQYGVYLSELITKKAFSFQKQSLHFYGHVATVFDRNPANVYRFIELGLNQKPSSSKKSSSSSEEKPQQGCKHPPPVTFLQQRPVYCGDTTTFGRTVESYVIGNNAQDMFPWNVIITSRIMGSTKCIGSLVHKGGYRQIVNASDVIITAADCFIKYTPASAKSKLRVYANSPRFSRLKRRGIKVKIAEVSLYGLPWGNKETRRGIAILKLERPLSRTDNVVPVCLAERDSVPPPSASCYVTHYDKREHRMDEEIVMIPRNAHCLAAGSKASEYRGVCAMEEKKKQYIQLGSPMVCLVQGRVYQYGVYLNQLSLKINEKVKQNLGFYSEINVAHDVFSGRKVQTLPENVAHPPGAKPHKPIRASSSSSSSSSSASRETHRRRLSQIPDVYISLPTIPPPSSKPEQKRSKSSSSSDSSSQHVSASHEVADGSKSAEEADESTRVIRLNVKVIKTRLHALLRLNKRKPTDRSESSSSSAGEEIKPYPLPDGPKGPVICPTPGQRPIKPPAGSTSSNGVVVCPMPGNGVQIVPLPTPLPTAEYPSSSIEAVGMVILPSLPKYDMSNQTIADHEHILVQDNIVGESAVAKGRTATCDIIGIGNSMHSLLPGKSSGEITGNEIDNQIPDVTGVLITEPCTAGNSAEHHESSHLPGASGVHIFMVSGSSIEPLCTGALYVRRGQEYSDEVVTASRCVPSSGGSKYRVYVGSLLPRKMAVDQLNRTLIEVGSIYATPFYEGYDELKEVGMTMLKLKHRVKVINGVESFPLPYSGTGASARMQCYISGVCQHGMPVRVQYQLLTPTECKQHLGDKFLPSVMYCGVGQKNVLQYPVGSPLLCQSSGSWVQFGNKTNMSSFDENQSDKDLEQKCRRACEDASECLHLMAHEPSLGLYRVQEHARKSTVSLAESKRQTDKALEMINNAVYDTHTVGRMEESSEAADVSLERVSKNVDETTTILPTEESCCVIVHNWPRFVGPKDAKKLCSRLGLSPRKLCPVGDHIYLTFESNELSSLAVEKLNGFTLKKRTLRVRKAGADWSKSAEGIKRFRESNSAGSDSASIIDVVTPWHDVPYEVQLSRKQDNCLAFLRSISSEMNHVSNEAIPASGHYGVLEAIRPSPKQDSYRNKCEFSVGYNNGSAEVGFRLTRHRQGCTVAPVDDCKHIPTMMKSVVSRFRNFILSSDRPPYDVDTKQGFWRMLTVRCYQMDILIVVTVNPSGLDQTSIAKVKRELVDHFLYQDMVSFRISSVYYQELVNSSDAIRYELLGGCPFVYERLFNMRFRISPSAFFQVNTKGCEVLYNAIGELCKSTKAEVLLDICCGTGTIGVCLAKNYKHVIGIEVVEEAVEDAKENASANEVKHCEYFCGKAEDLINSVTELETVKGSKCVGVLDPPRAGIGQNVISALRKCDAVRFLVYVSCDKKGATKNFVDLCRRTSNRFPGCPFSLKNVLPVDMFPMTPHYEVLILFEKVTDDVMFSSAWTLKSNSTSQLDLRWMLCFCLFCLLAPDGISLLVESLRFLNHVNMSSLASGSGESLRQRDPSRDKITSQPIKTLSSPYERVESAAHKCLRERIERLLPKDYFFLTSEEKKPSNSTAGIPDESLHGFALVPFDKFLHIPEESRLMHIAETLRNGDTAYLQILRSDYVGIVARLVCFGNGLEMDARNLNILSFLPMEQLTRELNCVEDQILRIFQPDDLLRAVVLPSDIPRRNLLVSVNPKLSQSLHLGKVSASELPEFIRLFAEEGDNYEEFLHKSQAFLNPCSADNLLKYFDIEYYVNSFDPMLRERLDAYQIKEGIPLRQAITNELEVQHTPSDGKKSKYGSAHSEDDDQQSSSTSSCSRCSDSQSRRCSSSSDKDRRRSLSSSTAGRRKRKKHGRCSDSAHSGSHSGSSLSSIDASSSRSHESSSSSSSSSSSYSSSSSSSSSSSTTTVEPCTSRTVSISGPPPVEPWSDLKRHHDQPLVRRGNQFPSRAGYVRNADRYARWTERAQLNGLNRSSVVNRGKSTTSIRSGDASETSSRSDTVRKDDQQSVNRKRIALAQQLNEMENFISKLKAKASSNT</sequence>
<feature type="compositionally biased region" description="Low complexity" evidence="8">
    <location>
        <begin position="618"/>
        <end position="630"/>
    </location>
</feature>
<comment type="similarity">
    <text evidence="6">Belongs to the class I-like SAM-binding methyltransferase superfamily. RNA M5U methyltransferase family.</text>
</comment>
<keyword evidence="12" id="KW-1185">Reference proteome</keyword>
<evidence type="ECO:0000256" key="8">
    <source>
        <dbReference type="SAM" id="MobiDB-lite"/>
    </source>
</evidence>
<keyword evidence="9" id="KW-0732">Signal</keyword>
<feature type="compositionally biased region" description="Polar residues" evidence="8">
    <location>
        <begin position="2173"/>
        <end position="2186"/>
    </location>
</feature>
<feature type="region of interest" description="Disordered" evidence="8">
    <location>
        <begin position="307"/>
        <end position="333"/>
    </location>
</feature>
<accession>A0A085LRU4</accession>
<evidence type="ECO:0000313" key="11">
    <source>
        <dbReference type="EMBL" id="KFD47690.1"/>
    </source>
</evidence>
<feature type="region of interest" description="Disordered" evidence="8">
    <location>
        <begin position="601"/>
        <end position="695"/>
    </location>
</feature>
<feature type="binding site" evidence="6">
    <location>
        <position position="1637"/>
    </location>
    <ligand>
        <name>S-adenosyl-L-methionine</name>
        <dbReference type="ChEBI" id="CHEBI:59789"/>
    </ligand>
</feature>
<reference evidence="11 12" key="1">
    <citation type="journal article" date="2014" name="Nat. Genet.">
        <title>Genome and transcriptome of the porcine whipworm Trichuris suis.</title>
        <authorList>
            <person name="Jex A.R."/>
            <person name="Nejsum P."/>
            <person name="Schwarz E.M."/>
            <person name="Hu L."/>
            <person name="Young N.D."/>
            <person name="Hall R.S."/>
            <person name="Korhonen P.K."/>
            <person name="Liao S."/>
            <person name="Thamsborg S."/>
            <person name="Xia J."/>
            <person name="Xu P."/>
            <person name="Wang S."/>
            <person name="Scheerlinck J.P."/>
            <person name="Hofmann A."/>
            <person name="Sternberg P.W."/>
            <person name="Wang J."/>
            <person name="Gasser R.B."/>
        </authorList>
    </citation>
    <scope>NUCLEOTIDE SEQUENCE [LARGE SCALE GENOMIC DNA]</scope>
    <source>
        <strain evidence="11">DCEP-RM93M</strain>
    </source>
</reference>
<evidence type="ECO:0000256" key="3">
    <source>
        <dbReference type="ARBA" id="ARBA00022691"/>
    </source>
</evidence>
<dbReference type="PROSITE" id="PS01231">
    <property type="entry name" value="TRMA_2"/>
    <property type="match status" value="1"/>
</dbReference>
<evidence type="ECO:0000256" key="1">
    <source>
        <dbReference type="ARBA" id="ARBA00022603"/>
    </source>
</evidence>
<dbReference type="InterPro" id="IPR009003">
    <property type="entry name" value="Peptidase_S1_PA"/>
</dbReference>
<dbReference type="GO" id="GO:0003723">
    <property type="term" value="F:RNA binding"/>
    <property type="evidence" value="ECO:0007669"/>
    <property type="project" value="TreeGrafter"/>
</dbReference>
<dbReference type="Gene3D" id="2.40.50.1070">
    <property type="match status" value="1"/>
</dbReference>
<evidence type="ECO:0000259" key="10">
    <source>
        <dbReference type="PROSITE" id="PS50240"/>
    </source>
</evidence>
<comment type="catalytic activity">
    <reaction evidence="5">
        <text>uridine(54) in tRNA + S-adenosyl-L-methionine = 5-methyluridine(54) in tRNA + S-adenosyl-L-homocysteine + H(+)</text>
        <dbReference type="Rhea" id="RHEA:42712"/>
        <dbReference type="Rhea" id="RHEA-COMP:10167"/>
        <dbReference type="Rhea" id="RHEA-COMP:10193"/>
        <dbReference type="ChEBI" id="CHEBI:15378"/>
        <dbReference type="ChEBI" id="CHEBI:57856"/>
        <dbReference type="ChEBI" id="CHEBI:59789"/>
        <dbReference type="ChEBI" id="CHEBI:65315"/>
        <dbReference type="ChEBI" id="CHEBI:74447"/>
        <dbReference type="EC" id="2.1.1.35"/>
    </reaction>
    <physiologicalReaction direction="left-to-right" evidence="5">
        <dbReference type="Rhea" id="RHEA:42713"/>
    </physiologicalReaction>
</comment>
<organism evidence="11 12">
    <name type="scientific">Trichuris suis</name>
    <name type="common">pig whipworm</name>
    <dbReference type="NCBI Taxonomy" id="68888"/>
    <lineage>
        <taxon>Eukaryota</taxon>
        <taxon>Metazoa</taxon>
        <taxon>Ecdysozoa</taxon>
        <taxon>Nematoda</taxon>
        <taxon>Enoplea</taxon>
        <taxon>Dorylaimia</taxon>
        <taxon>Trichinellida</taxon>
        <taxon>Trichuridae</taxon>
        <taxon>Trichuris</taxon>
    </lineage>
</organism>
<feature type="domain" description="Peptidase S1" evidence="10">
    <location>
        <begin position="357"/>
        <end position="592"/>
    </location>
</feature>
<dbReference type="GO" id="GO:0032259">
    <property type="term" value="P:methylation"/>
    <property type="evidence" value="ECO:0007669"/>
    <property type="project" value="UniProtKB-KW"/>
</dbReference>
<dbReference type="InterPro" id="IPR010280">
    <property type="entry name" value="U5_MeTrfase_fam"/>
</dbReference>
<dbReference type="SUPFAM" id="SSF54928">
    <property type="entry name" value="RNA-binding domain, RBD"/>
    <property type="match status" value="1"/>
</dbReference>
<feature type="compositionally biased region" description="Low complexity" evidence="8">
    <location>
        <begin position="2077"/>
        <end position="2098"/>
    </location>
</feature>
<dbReference type="InterPro" id="IPR035979">
    <property type="entry name" value="RBD_domain_sf"/>
</dbReference>
<dbReference type="PANTHER" id="PTHR45904:SF2">
    <property type="entry name" value="TRNA (URACIL-5-)-METHYLTRANSFERASE HOMOLOG A"/>
    <property type="match status" value="1"/>
</dbReference>
<proteinExistence type="inferred from homology"/>
<feature type="binding site" evidence="6">
    <location>
        <position position="1536"/>
    </location>
    <ligand>
        <name>S-adenosyl-L-methionine</name>
        <dbReference type="ChEBI" id="CHEBI:59789"/>
    </ligand>
</feature>
<dbReference type="Gene3D" id="3.40.50.150">
    <property type="entry name" value="Vaccinia Virus protein VP39"/>
    <property type="match status" value="1"/>
</dbReference>
<dbReference type="Gene3D" id="2.40.10.10">
    <property type="entry name" value="Trypsin-like serine proteases"/>
    <property type="match status" value="3"/>
</dbReference>
<dbReference type="GO" id="GO:0009451">
    <property type="term" value="P:RNA modification"/>
    <property type="evidence" value="ECO:0007669"/>
    <property type="project" value="UniProtKB-ARBA"/>
</dbReference>
<dbReference type="Proteomes" id="UP000030764">
    <property type="component" value="Unassembled WGS sequence"/>
</dbReference>
<evidence type="ECO:0000256" key="6">
    <source>
        <dbReference type="PROSITE-ProRule" id="PRU01024"/>
    </source>
</evidence>
<gene>
    <name evidence="11" type="ORF">M513_11423</name>
</gene>
<evidence type="ECO:0000313" key="12">
    <source>
        <dbReference type="Proteomes" id="UP000030764"/>
    </source>
</evidence>
<feature type="active site" evidence="7">
    <location>
        <position position="1665"/>
    </location>
</feature>
<dbReference type="InterPro" id="IPR001254">
    <property type="entry name" value="Trypsin_dom"/>
</dbReference>
<protein>
    <recommendedName>
        <fullName evidence="4">tRNA (uracil(54)-C(5))-methyltransferase</fullName>
        <ecNumber evidence="4">2.1.1.35</ecNumber>
    </recommendedName>
</protein>
<dbReference type="GO" id="GO:0006396">
    <property type="term" value="P:RNA processing"/>
    <property type="evidence" value="ECO:0007669"/>
    <property type="project" value="InterPro"/>
</dbReference>
<comment type="caution">
    <text evidence="6">Lacks conserved residue(s) required for the propagation of feature annotation.</text>
</comment>
<keyword evidence="2 6" id="KW-0808">Transferase</keyword>
<dbReference type="SUPFAM" id="SSF53335">
    <property type="entry name" value="S-adenosyl-L-methionine-dependent methyltransferases"/>
    <property type="match status" value="1"/>
</dbReference>
<evidence type="ECO:0000256" key="2">
    <source>
        <dbReference type="ARBA" id="ARBA00022679"/>
    </source>
</evidence>
<feature type="binding site" evidence="6">
    <location>
        <position position="1586"/>
    </location>
    <ligand>
        <name>S-adenosyl-L-methionine</name>
        <dbReference type="ChEBI" id="CHEBI:59789"/>
    </ligand>
</feature>
<feature type="compositionally biased region" description="Low complexity" evidence="8">
    <location>
        <begin position="2124"/>
        <end position="2172"/>
    </location>
</feature>
<dbReference type="Pfam" id="PF00089">
    <property type="entry name" value="Trypsin"/>
    <property type="match status" value="2"/>
</dbReference>
<dbReference type="GO" id="GO:0004252">
    <property type="term" value="F:serine-type endopeptidase activity"/>
    <property type="evidence" value="ECO:0007669"/>
    <property type="project" value="InterPro"/>
</dbReference>
<name>A0A085LRU4_9BILA</name>
<dbReference type="InterPro" id="IPR019320">
    <property type="entry name" value="BORCS8"/>
</dbReference>
<dbReference type="InterPro" id="IPR030391">
    <property type="entry name" value="MeTrfase_TrmA_CS"/>
</dbReference>
<feature type="compositionally biased region" description="Low complexity" evidence="8">
    <location>
        <begin position="665"/>
        <end position="680"/>
    </location>
</feature>
<dbReference type="PROSITE" id="PS51687">
    <property type="entry name" value="SAM_MT_RNA_M5U"/>
    <property type="match status" value="1"/>
</dbReference>
<feature type="compositionally biased region" description="Basic and acidic residues" evidence="8">
    <location>
        <begin position="1781"/>
        <end position="1791"/>
    </location>
</feature>
<dbReference type="Pfam" id="PF05958">
    <property type="entry name" value="tRNA_U5-meth_tr"/>
    <property type="match status" value="1"/>
</dbReference>
<feature type="signal peptide" evidence="9">
    <location>
        <begin position="1"/>
        <end position="24"/>
    </location>
</feature>
<feature type="compositionally biased region" description="Polar residues" evidence="8">
    <location>
        <begin position="2240"/>
        <end position="2265"/>
    </location>
</feature>
<keyword evidence="3 6" id="KW-0949">S-adenosyl-L-methionine</keyword>
<evidence type="ECO:0000256" key="9">
    <source>
        <dbReference type="SAM" id="SignalP"/>
    </source>
</evidence>
<dbReference type="GO" id="GO:0006508">
    <property type="term" value="P:proteolysis"/>
    <property type="evidence" value="ECO:0007669"/>
    <property type="project" value="InterPro"/>
</dbReference>
<feature type="domain" description="Peptidase S1" evidence="10">
    <location>
        <begin position="31"/>
        <end position="306"/>
    </location>
</feature>
<feature type="compositionally biased region" description="Low complexity" evidence="8">
    <location>
        <begin position="308"/>
        <end position="318"/>
    </location>
</feature>